<feature type="transmembrane region" description="Helical" evidence="1">
    <location>
        <begin position="20"/>
        <end position="45"/>
    </location>
</feature>
<evidence type="ECO:0000313" key="2">
    <source>
        <dbReference type="EMBL" id="VDN27645.1"/>
    </source>
</evidence>
<accession>A0A3P7MDV7</accession>
<protein>
    <submittedName>
        <fullName evidence="2">Uncharacterized protein</fullName>
    </submittedName>
</protein>
<gene>
    <name evidence="2" type="ORF">DILT_LOCUS15043</name>
</gene>
<dbReference type="OrthoDB" id="5141738at2759"/>
<organism evidence="2 3">
    <name type="scientific">Dibothriocephalus latus</name>
    <name type="common">Fish tapeworm</name>
    <name type="synonym">Diphyllobothrium latum</name>
    <dbReference type="NCBI Taxonomy" id="60516"/>
    <lineage>
        <taxon>Eukaryota</taxon>
        <taxon>Metazoa</taxon>
        <taxon>Spiralia</taxon>
        <taxon>Lophotrochozoa</taxon>
        <taxon>Platyhelminthes</taxon>
        <taxon>Cestoda</taxon>
        <taxon>Eucestoda</taxon>
        <taxon>Diphyllobothriidea</taxon>
        <taxon>Diphyllobothriidae</taxon>
        <taxon>Dibothriocephalus</taxon>
    </lineage>
</organism>
<proteinExistence type="predicted"/>
<dbReference type="Proteomes" id="UP000281553">
    <property type="component" value="Unassembled WGS sequence"/>
</dbReference>
<keyword evidence="1" id="KW-0812">Transmembrane</keyword>
<dbReference type="AlphaFoldDB" id="A0A3P7MDV7"/>
<keyword evidence="3" id="KW-1185">Reference proteome</keyword>
<keyword evidence="1" id="KW-1133">Transmembrane helix</keyword>
<evidence type="ECO:0000313" key="3">
    <source>
        <dbReference type="Proteomes" id="UP000281553"/>
    </source>
</evidence>
<dbReference type="EMBL" id="UYRU01077029">
    <property type="protein sequence ID" value="VDN27645.1"/>
    <property type="molecule type" value="Genomic_DNA"/>
</dbReference>
<sequence length="135" mass="15638">MDDRKVDEALDGIVKPAGFWQYMVVILTAISIPGTAIISVFTNFFPKHRCRLEPQIEDWLLSTSSTPNATRWDIRSVAEFFRPNLSHPTAVSACEVYAVDRLQNTTIEKLFLYQNQTLPLEREKCPFGFVYEYDW</sequence>
<evidence type="ECO:0000256" key="1">
    <source>
        <dbReference type="SAM" id="Phobius"/>
    </source>
</evidence>
<name>A0A3P7MDV7_DIBLA</name>
<reference evidence="2 3" key="1">
    <citation type="submission" date="2018-11" db="EMBL/GenBank/DDBJ databases">
        <authorList>
            <consortium name="Pathogen Informatics"/>
        </authorList>
    </citation>
    <scope>NUCLEOTIDE SEQUENCE [LARGE SCALE GENOMIC DNA]</scope>
</reference>
<keyword evidence="1" id="KW-0472">Membrane</keyword>